<dbReference type="InterPro" id="IPR036271">
    <property type="entry name" value="Tet_transcr_reg_TetR-rel_C_sf"/>
</dbReference>
<evidence type="ECO:0000313" key="1">
    <source>
        <dbReference type="EMBL" id="MDO7896902.1"/>
    </source>
</evidence>
<reference evidence="1 2" key="1">
    <citation type="submission" date="2023-07" db="EMBL/GenBank/DDBJ databases">
        <title>Identification of four novel Pseudomonas species associated with bacterial leaf spot of cucurbits.</title>
        <authorList>
            <person name="Fullem K.R."/>
        </authorList>
    </citation>
    <scope>NUCLEOTIDE SEQUENCE [LARGE SCALE GENOMIC DNA]</scope>
    <source>
        <strain evidence="1 2">K18</strain>
    </source>
</reference>
<gene>
    <name evidence="1" type="ORF">Q6A48_08330</name>
</gene>
<sequence length="126" mass="13188">MPLDTFLIPDKSPQTVLKDMLRAAAHAYAAHPNRRGCFILEHAKAGATESGIAAKKIADENRAKVMAFLEASGISAASHVVDYVSVTMLGLSAAAKEGWEAERLIAVVETAAVGLGQIIGSPEESS</sequence>
<dbReference type="Proteomes" id="UP001228019">
    <property type="component" value="Unassembled WGS sequence"/>
</dbReference>
<dbReference type="RefSeq" id="WP_304553388.1">
    <property type="nucleotide sequence ID" value="NZ_JAUQOP010000008.1"/>
</dbReference>
<protein>
    <recommendedName>
        <fullName evidence="3">TetR family transcriptional regulator</fullName>
    </recommendedName>
</protein>
<evidence type="ECO:0008006" key="3">
    <source>
        <dbReference type="Google" id="ProtNLM"/>
    </source>
</evidence>
<dbReference type="SUPFAM" id="SSF48498">
    <property type="entry name" value="Tetracyclin repressor-like, C-terminal domain"/>
    <property type="match status" value="1"/>
</dbReference>
<accession>A0ABT9BWI3</accession>
<keyword evidence="2" id="KW-1185">Reference proteome</keyword>
<organism evidence="1 2">
    <name type="scientific">Pseudomonas citrulli</name>
    <dbReference type="NCBI Taxonomy" id="3064347"/>
    <lineage>
        <taxon>Bacteria</taxon>
        <taxon>Pseudomonadati</taxon>
        <taxon>Pseudomonadota</taxon>
        <taxon>Gammaproteobacteria</taxon>
        <taxon>Pseudomonadales</taxon>
        <taxon>Pseudomonadaceae</taxon>
        <taxon>Pseudomonas</taxon>
    </lineage>
</organism>
<name>A0ABT9BWI3_9PSED</name>
<comment type="caution">
    <text evidence="1">The sequence shown here is derived from an EMBL/GenBank/DDBJ whole genome shotgun (WGS) entry which is preliminary data.</text>
</comment>
<evidence type="ECO:0000313" key="2">
    <source>
        <dbReference type="Proteomes" id="UP001228019"/>
    </source>
</evidence>
<proteinExistence type="predicted"/>
<dbReference type="EMBL" id="JAUQOP010000008">
    <property type="protein sequence ID" value="MDO7896902.1"/>
    <property type="molecule type" value="Genomic_DNA"/>
</dbReference>
<dbReference type="Gene3D" id="1.10.357.10">
    <property type="entry name" value="Tetracycline Repressor, domain 2"/>
    <property type="match status" value="1"/>
</dbReference>